<evidence type="ECO:0000256" key="2">
    <source>
        <dbReference type="ARBA" id="ARBA00022598"/>
    </source>
</evidence>
<dbReference type="CDD" id="cd05907">
    <property type="entry name" value="VL_LC_FACS_like"/>
    <property type="match status" value="1"/>
</dbReference>
<sequence length="564" mass="59148">MPTDLPATLCAAFQRTVARDPDAVALRTPGDAVTLTWREYGARVRRIAAGLHGLGIRRGDTVGLMLANRPEFALVDAAGMHLGAAPFSVYNTSSAEQVAHLFGNAGNRVVVCESATLDVVSAAGADLDHVVCVDAERPGTLTLAALEAADEDGFDFDAAWRAVGPDDLATLIYTSGTTGPPKGVQTTHRHVLEQVRAITGVVGVRDGDRITSFLPSAHIADRVTTQYFGAVLGVQVTYVADARTIGAALVDTRPTIWFAVPRVWEKLKAALEAQVPGLDPASAPEALRGQLRAAIGLDRCRWAWSGAAAVAPETLDFFTGLDVPLVELWGMSEVTGAGLLNPPDRPRVGTVGLPLPGLETRLLDDGELLVRAPYLTSGYRGDPERTAEAIDAEGWLHTGDVACVDADGYVTIVDRKKEIIISAGGKNMSPANIESTLKVGCPLAAAITVVGDGRPYNVALVALDPDAAAAYAAGHGLAPEPAVLAQDPGLRAAVAAGIAAGNARLSRVEQVKEFEVLASFWEPGGDELTPTLKLRRRPIAAKYADVIDRLYGGPAAQRGVPGRS</sequence>
<keyword evidence="3" id="KW-0276">Fatty acid metabolism</keyword>
<dbReference type="EMBL" id="CP077062">
    <property type="protein sequence ID" value="QWZ07702.1"/>
    <property type="molecule type" value="Genomic_DNA"/>
</dbReference>
<dbReference type="GO" id="GO:0016020">
    <property type="term" value="C:membrane"/>
    <property type="evidence" value="ECO:0007669"/>
    <property type="project" value="TreeGrafter"/>
</dbReference>
<comment type="similarity">
    <text evidence="1">Belongs to the ATP-dependent AMP-binding enzyme family.</text>
</comment>
<gene>
    <name evidence="7" type="ORF">KRR39_20260</name>
</gene>
<evidence type="ECO:0000256" key="1">
    <source>
        <dbReference type="ARBA" id="ARBA00006432"/>
    </source>
</evidence>
<feature type="domain" description="AMP-dependent synthetase/ligase" evidence="6">
    <location>
        <begin position="13"/>
        <end position="379"/>
    </location>
</feature>
<dbReference type="InterPro" id="IPR020845">
    <property type="entry name" value="AMP-binding_CS"/>
</dbReference>
<name>A0A975XZR3_9ACTN</name>
<dbReference type="Pfam" id="PF23562">
    <property type="entry name" value="AMP-binding_C_3"/>
    <property type="match status" value="1"/>
</dbReference>
<dbReference type="RefSeq" id="WP_216939213.1">
    <property type="nucleotide sequence ID" value="NZ_CP077062.1"/>
</dbReference>
<organism evidence="7 8">
    <name type="scientific">Nocardioides panacis</name>
    <dbReference type="NCBI Taxonomy" id="2849501"/>
    <lineage>
        <taxon>Bacteria</taxon>
        <taxon>Bacillati</taxon>
        <taxon>Actinomycetota</taxon>
        <taxon>Actinomycetes</taxon>
        <taxon>Propionibacteriales</taxon>
        <taxon>Nocardioidaceae</taxon>
        <taxon>Nocardioides</taxon>
    </lineage>
</organism>
<proteinExistence type="inferred from homology"/>
<evidence type="ECO:0000256" key="4">
    <source>
        <dbReference type="ARBA" id="ARBA00023098"/>
    </source>
</evidence>
<evidence type="ECO:0000313" key="8">
    <source>
        <dbReference type="Proteomes" id="UP000683575"/>
    </source>
</evidence>
<dbReference type="InterPro" id="IPR000873">
    <property type="entry name" value="AMP-dep_synth/lig_dom"/>
</dbReference>
<reference evidence="7" key="1">
    <citation type="submission" date="2021-06" db="EMBL/GenBank/DDBJ databases">
        <title>Complete genome sequence of Nocardioides sp. G188.</title>
        <authorList>
            <person name="Im W.-T."/>
        </authorList>
    </citation>
    <scope>NUCLEOTIDE SEQUENCE</scope>
    <source>
        <strain evidence="7">G188</strain>
    </source>
</reference>
<keyword evidence="4" id="KW-0443">Lipid metabolism</keyword>
<dbReference type="Pfam" id="PF00501">
    <property type="entry name" value="AMP-binding"/>
    <property type="match status" value="1"/>
</dbReference>
<evidence type="ECO:0000256" key="3">
    <source>
        <dbReference type="ARBA" id="ARBA00022832"/>
    </source>
</evidence>
<keyword evidence="8" id="KW-1185">Reference proteome</keyword>
<dbReference type="AlphaFoldDB" id="A0A975XZR3"/>
<protein>
    <recommendedName>
        <fullName evidence="5">Acyl-CoA synthetase</fullName>
    </recommendedName>
</protein>
<dbReference type="PANTHER" id="PTHR43272:SF32">
    <property type="entry name" value="AMP-DEPENDENT SYNTHETASE_LIGASE DOMAIN-CONTAINING PROTEIN"/>
    <property type="match status" value="1"/>
</dbReference>
<dbReference type="PROSITE" id="PS00455">
    <property type="entry name" value="AMP_BINDING"/>
    <property type="match status" value="1"/>
</dbReference>
<keyword evidence="2" id="KW-0436">Ligase</keyword>
<evidence type="ECO:0000259" key="6">
    <source>
        <dbReference type="Pfam" id="PF00501"/>
    </source>
</evidence>
<dbReference type="Proteomes" id="UP000683575">
    <property type="component" value="Chromosome"/>
</dbReference>
<dbReference type="GO" id="GO:0004467">
    <property type="term" value="F:long-chain fatty acid-CoA ligase activity"/>
    <property type="evidence" value="ECO:0007669"/>
    <property type="project" value="TreeGrafter"/>
</dbReference>
<dbReference type="PANTHER" id="PTHR43272">
    <property type="entry name" value="LONG-CHAIN-FATTY-ACID--COA LIGASE"/>
    <property type="match status" value="1"/>
</dbReference>
<evidence type="ECO:0000256" key="5">
    <source>
        <dbReference type="ARBA" id="ARBA00032875"/>
    </source>
</evidence>
<dbReference type="KEGG" id="nps:KRR39_20260"/>
<accession>A0A975XZR3</accession>
<evidence type="ECO:0000313" key="7">
    <source>
        <dbReference type="EMBL" id="QWZ07702.1"/>
    </source>
</evidence>